<dbReference type="EMBL" id="CM056742">
    <property type="protein sequence ID" value="KAJ8675251.1"/>
    <property type="molecule type" value="Genomic_DNA"/>
</dbReference>
<dbReference type="Proteomes" id="UP001239111">
    <property type="component" value="Chromosome 2"/>
</dbReference>
<reference evidence="1" key="1">
    <citation type="submission" date="2023-04" db="EMBL/GenBank/DDBJ databases">
        <title>A chromosome-level genome assembly of the parasitoid wasp Eretmocerus hayati.</title>
        <authorList>
            <person name="Zhong Y."/>
            <person name="Liu S."/>
            <person name="Liu Y."/>
        </authorList>
    </citation>
    <scope>NUCLEOTIDE SEQUENCE</scope>
    <source>
        <strain evidence="1">ZJU_SS_LIU_2023</strain>
    </source>
</reference>
<name>A0ACC2NXC9_9HYME</name>
<evidence type="ECO:0000313" key="2">
    <source>
        <dbReference type="Proteomes" id="UP001239111"/>
    </source>
</evidence>
<accession>A0ACC2NXC9</accession>
<organism evidence="1 2">
    <name type="scientific">Eretmocerus hayati</name>
    <dbReference type="NCBI Taxonomy" id="131215"/>
    <lineage>
        <taxon>Eukaryota</taxon>
        <taxon>Metazoa</taxon>
        <taxon>Ecdysozoa</taxon>
        <taxon>Arthropoda</taxon>
        <taxon>Hexapoda</taxon>
        <taxon>Insecta</taxon>
        <taxon>Pterygota</taxon>
        <taxon>Neoptera</taxon>
        <taxon>Endopterygota</taxon>
        <taxon>Hymenoptera</taxon>
        <taxon>Apocrita</taxon>
        <taxon>Proctotrupomorpha</taxon>
        <taxon>Chalcidoidea</taxon>
        <taxon>Aphelinidae</taxon>
        <taxon>Aphelininae</taxon>
        <taxon>Eretmocerus</taxon>
    </lineage>
</organism>
<comment type="caution">
    <text evidence="1">The sequence shown here is derived from an EMBL/GenBank/DDBJ whole genome shotgun (WGS) entry which is preliminary data.</text>
</comment>
<protein>
    <submittedName>
        <fullName evidence="1">Uncharacterized protein</fullName>
    </submittedName>
</protein>
<proteinExistence type="predicted"/>
<sequence>MALSGICRGSQILRILQFSKSLVGILNDGNLQKMSDVRTLNFVRHENFCTIKNPLNPRDIGKPVDPNAPRRHQPEKKRKPLTSPHITLLDPNDSLSVMTLEQAEKLAKSKDFMLVKIVDFDTRTERPVYKLMTKQQLFEEEIKAKELKKEKKNSDVKDVKMFNISTKIDKNDLQIKMKQIAKALQKRHEICLFINPDGNPHKVDGLSTAITESLKEVASVDNVAKKSHGNLKMKFYPKSAKERMKGESNKAASEKNPTRENDCIDSSSERRGKKIKLEEKKTESNQPQ</sequence>
<evidence type="ECO:0000313" key="1">
    <source>
        <dbReference type="EMBL" id="KAJ8675251.1"/>
    </source>
</evidence>
<keyword evidence="2" id="KW-1185">Reference proteome</keyword>
<gene>
    <name evidence="1" type="ORF">QAD02_011037</name>
</gene>